<feature type="chain" id="PRO_5045061367" evidence="1">
    <location>
        <begin position="20"/>
        <end position="676"/>
    </location>
</feature>
<reference evidence="2 3" key="1">
    <citation type="submission" date="2024-09" db="EMBL/GenBank/DDBJ databases">
        <authorList>
            <person name="Sun Q."/>
            <person name="Mori K."/>
        </authorList>
    </citation>
    <scope>NUCLEOTIDE SEQUENCE [LARGE SCALE GENOMIC DNA]</scope>
    <source>
        <strain evidence="2 3">CCM 8626</strain>
    </source>
</reference>
<keyword evidence="1" id="KW-0732">Signal</keyword>
<dbReference type="Pfam" id="PF06674">
    <property type="entry name" value="DUF1176"/>
    <property type="match status" value="1"/>
</dbReference>
<name>A0ABV6EE32_9GAMM</name>
<accession>A0ABV6EE32</accession>
<feature type="signal peptide" evidence="1">
    <location>
        <begin position="1"/>
        <end position="19"/>
    </location>
</feature>
<dbReference type="Proteomes" id="UP001589792">
    <property type="component" value="Unassembled WGS sequence"/>
</dbReference>
<proteinExistence type="predicted"/>
<dbReference type="EMBL" id="JBHLXG010000010">
    <property type="protein sequence ID" value="MFC0227256.1"/>
    <property type="molecule type" value="Genomic_DNA"/>
</dbReference>
<organism evidence="2 3">
    <name type="scientific">Serratia aquatilis</name>
    <dbReference type="NCBI Taxonomy" id="1737515"/>
    <lineage>
        <taxon>Bacteria</taxon>
        <taxon>Pseudomonadati</taxon>
        <taxon>Pseudomonadota</taxon>
        <taxon>Gammaproteobacteria</taxon>
        <taxon>Enterobacterales</taxon>
        <taxon>Yersiniaceae</taxon>
        <taxon>Serratia</taxon>
    </lineage>
</organism>
<evidence type="ECO:0000313" key="2">
    <source>
        <dbReference type="EMBL" id="MFC0227256.1"/>
    </source>
</evidence>
<evidence type="ECO:0000256" key="1">
    <source>
        <dbReference type="SAM" id="SignalP"/>
    </source>
</evidence>
<gene>
    <name evidence="2" type="ORF">ACFFJ3_12200</name>
</gene>
<sequence>MRVLLLSVLGLLAITLSHAAPLQGIYFGHKYWELACDNTGTCRAAGYGEGKVSVLLTRHAGAGDSVKVEAYIAQEIAEDPTDLKVTLFINNVSQGILNEASNRYFLLNYEQRKSIITALRQNDEIAFLANAERVQLSTAGSNAVLLKMDEFQKRIGTSSALLHPGESNNVHVLASIAKPEIIAHPLIAFPQINSLSPAQSQKIGSWLQPTKEMNCSELDEGRERVFDIIPVDKNHSLIRTECFDISRYAMWLTDNAFKSRPKLVTSDAAEYQKGKIWRFSGPVQAWVWDGRQFVLCDEYYDNVGWGNHLAPGGIWHLPTFVSTILTQQEAERDSVALKTLHIAVIKEKMANPELEFGKITEQFPLKRPVTNFEISYVENGRLPEDKPSADISDDEWQAFLHSNIMAYTENGTVGYRLVDLDNDGKRDLIIDSYVGGTGLYSYTGVLKRGDKTFYSTIDDPDGEESYTPGELFSENGRGANQWSKWVEINGQVYALWFNGVFGEDNLYLVRPFNKADKTATVTIRYHYQLDSIGTQEDGPTLTPALSDNDRKGLLKSLEEMQKNLLKDQKIGQTNPPICPVPPGTSPEDAERYSMSIPLHYAYESVAKIPVWLDGKCYIGTVASHFGHYNHGVDAEITLLSPEKDEDIVGGYAITGLRSVTSVSSGYKKREGDNGVR</sequence>
<protein>
    <submittedName>
        <fullName evidence="2">DUF1176 domain-containing protein</fullName>
    </submittedName>
</protein>
<keyword evidence="3" id="KW-1185">Reference proteome</keyword>
<dbReference type="InterPro" id="IPR009560">
    <property type="entry name" value="DUF1176"/>
</dbReference>
<dbReference type="RefSeq" id="WP_380675635.1">
    <property type="nucleotide sequence ID" value="NZ_CP173186.1"/>
</dbReference>
<comment type="caution">
    <text evidence="2">The sequence shown here is derived from an EMBL/GenBank/DDBJ whole genome shotgun (WGS) entry which is preliminary data.</text>
</comment>
<evidence type="ECO:0000313" key="3">
    <source>
        <dbReference type="Proteomes" id="UP001589792"/>
    </source>
</evidence>